<keyword evidence="4" id="KW-1185">Reference proteome</keyword>
<evidence type="ECO:0000313" key="4">
    <source>
        <dbReference type="Proteomes" id="UP000231358"/>
    </source>
</evidence>
<feature type="region of interest" description="Disordered" evidence="2">
    <location>
        <begin position="398"/>
        <end position="427"/>
    </location>
</feature>
<dbReference type="PROSITE" id="PS51257">
    <property type="entry name" value="PROKAR_LIPOPROTEIN"/>
    <property type="match status" value="1"/>
</dbReference>
<dbReference type="InterPro" id="IPR002347">
    <property type="entry name" value="SDR_fam"/>
</dbReference>
<proteinExistence type="inferred from homology"/>
<comment type="caution">
    <text evidence="3">The sequence shown here is derived from an EMBL/GenBank/DDBJ whole genome shotgun (WGS) entry which is preliminary data.</text>
</comment>
<dbReference type="SUPFAM" id="SSF51735">
    <property type="entry name" value="NAD(P)-binding Rossmann-fold domains"/>
    <property type="match status" value="1"/>
</dbReference>
<protein>
    <submittedName>
        <fullName evidence="3">Short-chain dehydrogenase</fullName>
    </submittedName>
</protein>
<accession>A0A2G7FWG6</accession>
<reference evidence="3 4" key="1">
    <citation type="submission" date="2017-05" db="EMBL/GenBank/DDBJ databases">
        <title>Genome sequence for an aflatoxigenic pathogen of Argentinian peanut, Aspergillus arachidicola.</title>
        <authorList>
            <person name="Moore G."/>
            <person name="Beltz S.B."/>
            <person name="Mack B.M."/>
        </authorList>
    </citation>
    <scope>NUCLEOTIDE SEQUENCE [LARGE SCALE GENOMIC DNA]</scope>
    <source>
        <strain evidence="3 4">CBS 117610</strain>
    </source>
</reference>
<dbReference type="Pfam" id="PF00106">
    <property type="entry name" value="adh_short"/>
    <property type="match status" value="1"/>
</dbReference>
<evidence type="ECO:0000313" key="3">
    <source>
        <dbReference type="EMBL" id="PIG84920.1"/>
    </source>
</evidence>
<dbReference type="AlphaFoldDB" id="A0A2G7FWG6"/>
<dbReference type="STRING" id="656916.A0A2G7FWG6"/>
<dbReference type="InterPro" id="IPR051468">
    <property type="entry name" value="Fungal_SecMetab_SDRs"/>
</dbReference>
<evidence type="ECO:0000256" key="2">
    <source>
        <dbReference type="SAM" id="MobiDB-lite"/>
    </source>
</evidence>
<dbReference type="EMBL" id="NEXV01000357">
    <property type="protein sequence ID" value="PIG84920.1"/>
    <property type="molecule type" value="Genomic_DNA"/>
</dbReference>
<dbReference type="CDD" id="cd05233">
    <property type="entry name" value="SDR_c"/>
    <property type="match status" value="1"/>
</dbReference>
<comment type="similarity">
    <text evidence="1">Belongs to the short-chain dehydrogenases/reductases (SDR) family.</text>
</comment>
<dbReference type="PANTHER" id="PTHR43544">
    <property type="entry name" value="SHORT-CHAIN DEHYDROGENASE/REDUCTASE"/>
    <property type="match status" value="1"/>
</dbReference>
<name>A0A2G7FWG6_9EURO</name>
<dbReference type="Gene3D" id="3.40.50.720">
    <property type="entry name" value="NAD(P)-binding Rossmann-like Domain"/>
    <property type="match status" value="2"/>
</dbReference>
<dbReference type="GO" id="GO:0005737">
    <property type="term" value="C:cytoplasm"/>
    <property type="evidence" value="ECO:0007669"/>
    <property type="project" value="TreeGrafter"/>
</dbReference>
<organism evidence="3 4">
    <name type="scientific">Aspergillus arachidicola</name>
    <dbReference type="NCBI Taxonomy" id="656916"/>
    <lineage>
        <taxon>Eukaryota</taxon>
        <taxon>Fungi</taxon>
        <taxon>Dikarya</taxon>
        <taxon>Ascomycota</taxon>
        <taxon>Pezizomycotina</taxon>
        <taxon>Eurotiomycetes</taxon>
        <taxon>Eurotiomycetidae</taxon>
        <taxon>Eurotiales</taxon>
        <taxon>Aspergillaceae</taxon>
        <taxon>Aspergillus</taxon>
        <taxon>Aspergillus subgen. Circumdati</taxon>
    </lineage>
</organism>
<gene>
    <name evidence="3" type="ORF">AARAC_005603</name>
</gene>
<dbReference type="Proteomes" id="UP000231358">
    <property type="component" value="Unassembled WGS sequence"/>
</dbReference>
<dbReference type="PANTHER" id="PTHR43544:SF2">
    <property type="entry name" value="OXIDOREDUCTASE"/>
    <property type="match status" value="1"/>
</dbReference>
<sequence length="590" mass="65082">MSYLYKMSQSEEEDYTQFIQTQPASTIAACLRRDQLLCQENHLPSPLAMHLPTQPCELLDAISKHLIPDTTIPAPIRMLQCQGIISGIKASVNQMSSIRTWTAEATEKGTGIIPTTKDFKSALRVLEYLQKYPSISMLTSTSPFPDVIASVKTQLAFEDGLRAVNHLHTAHKDSRLDSKASYKSRRPKRNCYMCHFEIRMGEAHDIYSSLCRPCGSFNLASSAISQPPNLDLAGKTALVTGGRINLGYEIALRLLRCGASVIVSSRYPRDAVMRYAREVDFGDFSSRLRVVGADFRTAKDAFRLVEVVKRLLDDWEGDGRETAGKALDILVNNAAQTLTDSVRSETKAIVREEQLEGEVGEHGLIPDYGERYVPKLRGGVGSAWGGIEDRVRLQIAGNAESESEEGHGMVQKGLGPDGMAEDDSKSSWTQRLDQIPYEDVISAQAVNAFVPLILCRELLPRMGATGKSSRPLGYIVNVSSREGILESRNKSASKAGHHVHTNMSKAALNMITETESEAAWKRHVAMNTVDPGYMSAAPECQRADGCPIGFEDGAARVLWPIAIGEREHRVIRGRFMKHFGHHDAIISRGL</sequence>
<evidence type="ECO:0000256" key="1">
    <source>
        <dbReference type="ARBA" id="ARBA00006484"/>
    </source>
</evidence>
<dbReference type="GO" id="GO:0016491">
    <property type="term" value="F:oxidoreductase activity"/>
    <property type="evidence" value="ECO:0007669"/>
    <property type="project" value="TreeGrafter"/>
</dbReference>
<dbReference type="InterPro" id="IPR036291">
    <property type="entry name" value="NAD(P)-bd_dom_sf"/>
</dbReference>